<proteinExistence type="predicted"/>
<feature type="signal peptide" evidence="1">
    <location>
        <begin position="1"/>
        <end position="19"/>
    </location>
</feature>
<feature type="chain" id="PRO_5009524935" description="DUF5683 domain-containing protein" evidence="1">
    <location>
        <begin position="20"/>
        <end position="229"/>
    </location>
</feature>
<dbReference type="AlphaFoldDB" id="A0A1F6H3A0"/>
<comment type="caution">
    <text evidence="2">The sequence shown here is derived from an EMBL/GenBank/DDBJ whole genome shotgun (WGS) entry which is preliminary data.</text>
</comment>
<name>A0A1F6H3A0_9PROT</name>
<organism evidence="2 3">
    <name type="scientific">Candidatus Lambdaproteobacteria bacterium RIFOXYD2_FULL_56_26</name>
    <dbReference type="NCBI Taxonomy" id="1817773"/>
    <lineage>
        <taxon>Bacteria</taxon>
        <taxon>Pseudomonadati</taxon>
        <taxon>Pseudomonadota</taxon>
        <taxon>Candidatus Lambdaproteobacteria</taxon>
    </lineage>
</organism>
<evidence type="ECO:0000313" key="3">
    <source>
        <dbReference type="Proteomes" id="UP000177583"/>
    </source>
</evidence>
<sequence length="229" mass="25202">MKRTLGVGLTLFLALPVGAADLGFAKKLAQEGDCYRAVSELLWIEYQEGPSPEIWAVKLPCLAQQRLWEEYDPTLELALRDPRTSAAQAKAWRLEGLEQAIQRQEGTKALALATALDPAQAQSFPLEPQDRLDPNRAKLASAFLPGSGLAYAGKWGPAGVSLALNALFLVGAKTAWDRGAPALTGLLLFFEWGWYQGGQNAAFEAATQHNRQALQQEQQTWLFEFNSRF</sequence>
<dbReference type="Proteomes" id="UP000177583">
    <property type="component" value="Unassembled WGS sequence"/>
</dbReference>
<dbReference type="EMBL" id="MFNF01000001">
    <property type="protein sequence ID" value="OGH04760.1"/>
    <property type="molecule type" value="Genomic_DNA"/>
</dbReference>
<reference evidence="2 3" key="1">
    <citation type="journal article" date="2016" name="Nat. Commun.">
        <title>Thousands of microbial genomes shed light on interconnected biogeochemical processes in an aquifer system.</title>
        <authorList>
            <person name="Anantharaman K."/>
            <person name="Brown C.T."/>
            <person name="Hug L.A."/>
            <person name="Sharon I."/>
            <person name="Castelle C.J."/>
            <person name="Probst A.J."/>
            <person name="Thomas B.C."/>
            <person name="Singh A."/>
            <person name="Wilkins M.J."/>
            <person name="Karaoz U."/>
            <person name="Brodie E.L."/>
            <person name="Williams K.H."/>
            <person name="Hubbard S.S."/>
            <person name="Banfield J.F."/>
        </authorList>
    </citation>
    <scope>NUCLEOTIDE SEQUENCE [LARGE SCALE GENOMIC DNA]</scope>
</reference>
<evidence type="ECO:0000313" key="2">
    <source>
        <dbReference type="EMBL" id="OGH04760.1"/>
    </source>
</evidence>
<gene>
    <name evidence="2" type="ORF">A2557_07170</name>
</gene>
<evidence type="ECO:0000256" key="1">
    <source>
        <dbReference type="SAM" id="SignalP"/>
    </source>
</evidence>
<protein>
    <recommendedName>
        <fullName evidence="4">DUF5683 domain-containing protein</fullName>
    </recommendedName>
</protein>
<keyword evidence="1" id="KW-0732">Signal</keyword>
<accession>A0A1F6H3A0</accession>
<evidence type="ECO:0008006" key="4">
    <source>
        <dbReference type="Google" id="ProtNLM"/>
    </source>
</evidence>